<name>A0A8S2KI25_9BILA</name>
<accession>A0A8S2KI25</accession>
<feature type="non-terminal residue" evidence="2">
    <location>
        <position position="54"/>
    </location>
</feature>
<sequence length="54" mass="6257">MHDFQSLQLDDEDSSKYFINYISEDSDGLADDNNTENEHEHVQSPDNHDDVDES</sequence>
<comment type="caution">
    <text evidence="2">The sequence shown here is derived from an EMBL/GenBank/DDBJ whole genome shotgun (WGS) entry which is preliminary data.</text>
</comment>
<reference evidence="2" key="1">
    <citation type="submission" date="2021-02" db="EMBL/GenBank/DDBJ databases">
        <authorList>
            <person name="Nowell W R."/>
        </authorList>
    </citation>
    <scope>NUCLEOTIDE SEQUENCE</scope>
</reference>
<evidence type="ECO:0000313" key="2">
    <source>
        <dbReference type="EMBL" id="CAF3854918.1"/>
    </source>
</evidence>
<dbReference type="AlphaFoldDB" id="A0A8S2KI25"/>
<organism evidence="2 3">
    <name type="scientific">Rotaria magnacalcarata</name>
    <dbReference type="NCBI Taxonomy" id="392030"/>
    <lineage>
        <taxon>Eukaryota</taxon>
        <taxon>Metazoa</taxon>
        <taxon>Spiralia</taxon>
        <taxon>Gnathifera</taxon>
        <taxon>Rotifera</taxon>
        <taxon>Eurotatoria</taxon>
        <taxon>Bdelloidea</taxon>
        <taxon>Philodinida</taxon>
        <taxon>Philodinidae</taxon>
        <taxon>Rotaria</taxon>
    </lineage>
</organism>
<feature type="region of interest" description="Disordered" evidence="1">
    <location>
        <begin position="25"/>
        <end position="54"/>
    </location>
</feature>
<proteinExistence type="predicted"/>
<evidence type="ECO:0000313" key="3">
    <source>
        <dbReference type="Proteomes" id="UP000681720"/>
    </source>
</evidence>
<feature type="compositionally biased region" description="Acidic residues" evidence="1">
    <location>
        <begin position="25"/>
        <end position="35"/>
    </location>
</feature>
<dbReference type="EMBL" id="CAJOBJ010000980">
    <property type="protein sequence ID" value="CAF3854918.1"/>
    <property type="molecule type" value="Genomic_DNA"/>
</dbReference>
<protein>
    <submittedName>
        <fullName evidence="2">Uncharacterized protein</fullName>
    </submittedName>
</protein>
<gene>
    <name evidence="2" type="ORF">GIL414_LOCUS4169</name>
</gene>
<evidence type="ECO:0000256" key="1">
    <source>
        <dbReference type="SAM" id="MobiDB-lite"/>
    </source>
</evidence>
<dbReference type="Proteomes" id="UP000681720">
    <property type="component" value="Unassembled WGS sequence"/>
</dbReference>
<feature type="compositionally biased region" description="Basic and acidic residues" evidence="1">
    <location>
        <begin position="36"/>
        <end position="48"/>
    </location>
</feature>